<dbReference type="InterPro" id="IPR027417">
    <property type="entry name" value="P-loop_NTPase"/>
</dbReference>
<name>A0A0D3IRV3_EMIH1</name>
<reference evidence="2" key="1">
    <citation type="journal article" date="2013" name="Nature">
        <title>Pan genome of the phytoplankton Emiliania underpins its global distribution.</title>
        <authorList>
            <person name="Read B.A."/>
            <person name="Kegel J."/>
            <person name="Klute M.J."/>
            <person name="Kuo A."/>
            <person name="Lefebvre S.C."/>
            <person name="Maumus F."/>
            <person name="Mayer C."/>
            <person name="Miller J."/>
            <person name="Monier A."/>
            <person name="Salamov A."/>
            <person name="Young J."/>
            <person name="Aguilar M."/>
            <person name="Claverie J.M."/>
            <person name="Frickenhaus S."/>
            <person name="Gonzalez K."/>
            <person name="Herman E.K."/>
            <person name="Lin Y.C."/>
            <person name="Napier J."/>
            <person name="Ogata H."/>
            <person name="Sarno A.F."/>
            <person name="Shmutz J."/>
            <person name="Schroeder D."/>
            <person name="de Vargas C."/>
            <person name="Verret F."/>
            <person name="von Dassow P."/>
            <person name="Valentin K."/>
            <person name="Van de Peer Y."/>
            <person name="Wheeler G."/>
            <person name="Dacks J.B."/>
            <person name="Delwiche C.F."/>
            <person name="Dyhrman S.T."/>
            <person name="Glockner G."/>
            <person name="John U."/>
            <person name="Richards T."/>
            <person name="Worden A.Z."/>
            <person name="Zhang X."/>
            <person name="Grigoriev I.V."/>
            <person name="Allen A.E."/>
            <person name="Bidle K."/>
            <person name="Borodovsky M."/>
            <person name="Bowler C."/>
            <person name="Brownlee C."/>
            <person name="Cock J.M."/>
            <person name="Elias M."/>
            <person name="Gladyshev V.N."/>
            <person name="Groth M."/>
            <person name="Guda C."/>
            <person name="Hadaegh A."/>
            <person name="Iglesias-Rodriguez M.D."/>
            <person name="Jenkins J."/>
            <person name="Jones B.M."/>
            <person name="Lawson T."/>
            <person name="Leese F."/>
            <person name="Lindquist E."/>
            <person name="Lobanov A."/>
            <person name="Lomsadze A."/>
            <person name="Malik S.B."/>
            <person name="Marsh M.E."/>
            <person name="Mackinder L."/>
            <person name="Mock T."/>
            <person name="Mueller-Roeber B."/>
            <person name="Pagarete A."/>
            <person name="Parker M."/>
            <person name="Probert I."/>
            <person name="Quesneville H."/>
            <person name="Raines C."/>
            <person name="Rensing S.A."/>
            <person name="Riano-Pachon D.M."/>
            <person name="Richier S."/>
            <person name="Rokitta S."/>
            <person name="Shiraiwa Y."/>
            <person name="Soanes D.M."/>
            <person name="van der Giezen M."/>
            <person name="Wahlund T.M."/>
            <person name="Williams B."/>
            <person name="Wilson W."/>
            <person name="Wolfe G."/>
            <person name="Wurch L.L."/>
        </authorList>
    </citation>
    <scope>NUCLEOTIDE SEQUENCE</scope>
</reference>
<dbReference type="EnsemblProtists" id="EOD13988">
    <property type="protein sequence ID" value="EOD13988"/>
    <property type="gene ID" value="EMIHUDRAFT_246516"/>
</dbReference>
<dbReference type="KEGG" id="ehx:EMIHUDRAFT_246516"/>
<dbReference type="HOGENOM" id="CLU_559521_0_0_1"/>
<dbReference type="RefSeq" id="XP_005766417.1">
    <property type="nucleotide sequence ID" value="XM_005766360.1"/>
</dbReference>
<evidence type="ECO:0008006" key="3">
    <source>
        <dbReference type="Google" id="ProtNLM"/>
    </source>
</evidence>
<dbReference type="Proteomes" id="UP000013827">
    <property type="component" value="Unassembled WGS sequence"/>
</dbReference>
<sequence>MSAIGLSAPSLSLPPPMHIFATAPATCGLIVHRHYEATGGTAFRELFAKTQAAAPAAERWLFLGDDCEREALYGHWCLHHGAELDRLCGLRAPAPVAPACAAASMPLARHRAILEFHAGHPWYSFRPAVPQLRALYRRLGCSFTLFTLLREPVAFVFSFWQHFKKGRQELDAFLQDRQEAAWTREFFTVRVAGDAATAEDAAAESDAGQTLKARVAGFQRRQKSRIKREAKWRSSGTLRRYYIDARSPLPGILAKLTSTLESVQARTELATYEVVGLTEEWLATLLRVSDQSGFRFEPSDVGAHARTDGPAPGNATAHKLASLPAETRMALQRTTRCDAALYRAASQRFKEAIGPADSRFRARLRVLQQYYELKAPRRDLPAGARLFPGRRRQLCRIVGPLLCNESTTTRIPIANVRAQLAKAPAWHGGCDLRRNAPVALHAVFPACTMLVPKSNLSEDTSSGPVWETWRRTLERRTGYSVVAASHDF</sequence>
<dbReference type="AlphaFoldDB" id="A0A0D3IRV3"/>
<accession>A0A0D3IRV3</accession>
<dbReference type="PaxDb" id="2903-EOD13988"/>
<keyword evidence="2" id="KW-1185">Reference proteome</keyword>
<dbReference type="GeneID" id="17260131"/>
<protein>
    <recommendedName>
        <fullName evidence="3">Sulfotransferase domain-containing protein</fullName>
    </recommendedName>
</protein>
<organism evidence="1 2">
    <name type="scientific">Emiliania huxleyi (strain CCMP1516)</name>
    <dbReference type="NCBI Taxonomy" id="280463"/>
    <lineage>
        <taxon>Eukaryota</taxon>
        <taxon>Haptista</taxon>
        <taxon>Haptophyta</taxon>
        <taxon>Prymnesiophyceae</taxon>
        <taxon>Isochrysidales</taxon>
        <taxon>Noelaerhabdaceae</taxon>
        <taxon>Emiliania</taxon>
    </lineage>
</organism>
<proteinExistence type="predicted"/>
<evidence type="ECO:0000313" key="2">
    <source>
        <dbReference type="Proteomes" id="UP000013827"/>
    </source>
</evidence>
<evidence type="ECO:0000313" key="1">
    <source>
        <dbReference type="EnsemblProtists" id="EOD13988"/>
    </source>
</evidence>
<reference evidence="1" key="2">
    <citation type="submission" date="2024-10" db="UniProtKB">
        <authorList>
            <consortium name="EnsemblProtists"/>
        </authorList>
    </citation>
    <scope>IDENTIFICATION</scope>
</reference>
<dbReference type="Gene3D" id="3.40.50.300">
    <property type="entry name" value="P-loop containing nucleotide triphosphate hydrolases"/>
    <property type="match status" value="1"/>
</dbReference>